<feature type="transmembrane region" description="Helical" evidence="1">
    <location>
        <begin position="59"/>
        <end position="78"/>
    </location>
</feature>
<reference evidence="2 3" key="1">
    <citation type="journal article" date="2016" name="Nat. Commun.">
        <title>Thousands of microbial genomes shed light on interconnected biogeochemical processes in an aquifer system.</title>
        <authorList>
            <person name="Anantharaman K."/>
            <person name="Brown C.T."/>
            <person name="Hug L.A."/>
            <person name="Sharon I."/>
            <person name="Castelle C.J."/>
            <person name="Probst A.J."/>
            <person name="Thomas B.C."/>
            <person name="Singh A."/>
            <person name="Wilkins M.J."/>
            <person name="Karaoz U."/>
            <person name="Brodie E.L."/>
            <person name="Williams K.H."/>
            <person name="Hubbard S.S."/>
            <person name="Banfield J.F."/>
        </authorList>
    </citation>
    <scope>NUCLEOTIDE SEQUENCE [LARGE SCALE GENOMIC DNA]</scope>
</reference>
<keyword evidence="1" id="KW-0812">Transmembrane</keyword>
<evidence type="ECO:0000313" key="3">
    <source>
        <dbReference type="Proteomes" id="UP000176800"/>
    </source>
</evidence>
<evidence type="ECO:0000313" key="2">
    <source>
        <dbReference type="EMBL" id="OHB03923.1"/>
    </source>
</evidence>
<feature type="transmembrane region" description="Helical" evidence="1">
    <location>
        <begin position="90"/>
        <end position="111"/>
    </location>
</feature>
<name>A0A1G2U341_9BACT</name>
<feature type="transmembrane region" description="Helical" evidence="1">
    <location>
        <begin position="6"/>
        <end position="22"/>
    </location>
</feature>
<accession>A0A1G2U341</accession>
<dbReference type="Proteomes" id="UP000176800">
    <property type="component" value="Unassembled WGS sequence"/>
</dbReference>
<evidence type="ECO:0008006" key="4">
    <source>
        <dbReference type="Google" id="ProtNLM"/>
    </source>
</evidence>
<gene>
    <name evidence="2" type="ORF">A3B14_01155</name>
</gene>
<dbReference type="EMBL" id="MHWE01000012">
    <property type="protein sequence ID" value="OHB03923.1"/>
    <property type="molecule type" value="Genomic_DNA"/>
</dbReference>
<keyword evidence="1" id="KW-0472">Membrane</keyword>
<dbReference type="AlphaFoldDB" id="A0A1G2U341"/>
<feature type="transmembrane region" description="Helical" evidence="1">
    <location>
        <begin position="117"/>
        <end position="136"/>
    </location>
</feature>
<feature type="transmembrane region" description="Helical" evidence="1">
    <location>
        <begin position="34"/>
        <end position="53"/>
    </location>
</feature>
<organism evidence="2 3">
    <name type="scientific">Candidatus Zambryskibacteria bacterium RIFCSPLOWO2_01_FULL_45_21</name>
    <dbReference type="NCBI Taxonomy" id="1802761"/>
    <lineage>
        <taxon>Bacteria</taxon>
        <taxon>Candidatus Zambryskiibacteriota</taxon>
    </lineage>
</organism>
<protein>
    <recommendedName>
        <fullName evidence="4">EamA domain-containing protein</fullName>
    </recommendedName>
</protein>
<keyword evidence="1" id="KW-1133">Transmembrane helix</keyword>
<evidence type="ECO:0000256" key="1">
    <source>
        <dbReference type="SAM" id="Phobius"/>
    </source>
</evidence>
<comment type="caution">
    <text evidence="2">The sequence shown here is derived from an EMBL/GenBank/DDBJ whole genome shotgun (WGS) entry which is preliminary data.</text>
</comment>
<proteinExistence type="predicted"/>
<sequence>MTDLYSRTILAGIFFGFWPLLMNRSGLNGNVASLVQSCVALTVIIPFAVTSGFQTLHTARIEFALAAGVVAVSGLLTFNSMLAKVTKEQVGMLFVMMIMVQVSLPVVYHMVQNGEYTLKQIVGVLAAFLAIFLLGGQRA</sequence>